<dbReference type="FunFam" id="3.30.160.60:FF:000690">
    <property type="entry name" value="Zinc finger protein 354C"/>
    <property type="match status" value="1"/>
</dbReference>
<dbReference type="Pfam" id="PF01352">
    <property type="entry name" value="KRAB"/>
    <property type="match status" value="2"/>
</dbReference>
<keyword evidence="7" id="KW-0805">Transcription regulation</keyword>
<feature type="domain" description="C2H2-type" evidence="13">
    <location>
        <begin position="895"/>
        <end position="922"/>
    </location>
</feature>
<keyword evidence="3" id="KW-0479">Metal-binding</keyword>
<evidence type="ECO:0000256" key="1">
    <source>
        <dbReference type="ARBA" id="ARBA00004123"/>
    </source>
</evidence>
<dbReference type="FunFam" id="3.30.160.60:FF:000352">
    <property type="entry name" value="zinc finger protein 3 homolog"/>
    <property type="match status" value="1"/>
</dbReference>
<dbReference type="FunFam" id="3.30.160.60:FF:000200">
    <property type="entry name" value="zinc finger protein 510 isoform X2"/>
    <property type="match status" value="4"/>
</dbReference>
<dbReference type="CDD" id="cd07765">
    <property type="entry name" value="KRAB_A-box"/>
    <property type="match status" value="2"/>
</dbReference>
<dbReference type="FunFam" id="3.30.160.60:FF:000275">
    <property type="entry name" value="zinc finger protein 90 homolog"/>
    <property type="match status" value="1"/>
</dbReference>
<evidence type="ECO:0000313" key="15">
    <source>
        <dbReference type="EMBL" id="KAK7803996.1"/>
    </source>
</evidence>
<dbReference type="GO" id="GO:0008270">
    <property type="term" value="F:zinc ion binding"/>
    <property type="evidence" value="ECO:0007669"/>
    <property type="project" value="UniProtKB-KW"/>
</dbReference>
<dbReference type="FunFam" id="3.30.160.60:FF:001489">
    <property type="entry name" value="Zinc finger protein interacting with ribonucleoprotein K"/>
    <property type="match status" value="2"/>
</dbReference>
<feature type="compositionally biased region" description="Basic and acidic residues" evidence="12">
    <location>
        <begin position="710"/>
        <end position="731"/>
    </location>
</feature>
<feature type="domain" description="C2H2-type" evidence="13">
    <location>
        <begin position="510"/>
        <end position="538"/>
    </location>
</feature>
<feature type="region of interest" description="Disordered" evidence="12">
    <location>
        <begin position="202"/>
        <end position="229"/>
    </location>
</feature>
<dbReference type="InterPro" id="IPR036051">
    <property type="entry name" value="KRAB_dom_sf"/>
</dbReference>
<dbReference type="SMART" id="SM00355">
    <property type="entry name" value="ZnF_C2H2"/>
    <property type="match status" value="17"/>
</dbReference>
<feature type="domain" description="C2H2-type" evidence="13">
    <location>
        <begin position="482"/>
        <end position="509"/>
    </location>
</feature>
<evidence type="ECO:0000256" key="11">
    <source>
        <dbReference type="PROSITE-ProRule" id="PRU00042"/>
    </source>
</evidence>
<feature type="domain" description="C2H2-type" evidence="13">
    <location>
        <begin position="426"/>
        <end position="453"/>
    </location>
</feature>
<comment type="caution">
    <text evidence="15">The sequence shown here is derived from an EMBL/GenBank/DDBJ whole genome shotgun (WGS) entry which is preliminary data.</text>
</comment>
<feature type="domain" description="C2H2-type" evidence="13">
    <location>
        <begin position="867"/>
        <end position="894"/>
    </location>
</feature>
<dbReference type="SMART" id="SM00349">
    <property type="entry name" value="KRAB"/>
    <property type="match status" value="2"/>
</dbReference>
<feature type="domain" description="C2H2-type" evidence="13">
    <location>
        <begin position="258"/>
        <end position="285"/>
    </location>
</feature>
<protein>
    <submittedName>
        <fullName evidence="15">Uncharacterized protein</fullName>
    </submittedName>
</protein>
<dbReference type="Proteomes" id="UP001488838">
    <property type="component" value="Unassembled WGS sequence"/>
</dbReference>
<dbReference type="InterPro" id="IPR001909">
    <property type="entry name" value="KRAB"/>
</dbReference>
<feature type="domain" description="C2H2-type" evidence="13">
    <location>
        <begin position="370"/>
        <end position="397"/>
    </location>
</feature>
<dbReference type="FunFam" id="3.30.160.60:FF:000135">
    <property type="entry name" value="Zinc finger protein 358"/>
    <property type="match status" value="1"/>
</dbReference>
<reference evidence="15 16" key="1">
    <citation type="journal article" date="2023" name="bioRxiv">
        <title>Conserved and derived expression patterns and positive selection on dental genes reveal complex evolutionary context of ever-growing rodent molars.</title>
        <authorList>
            <person name="Calamari Z.T."/>
            <person name="Song A."/>
            <person name="Cohen E."/>
            <person name="Akter M."/>
            <person name="Roy R.D."/>
            <person name="Hallikas O."/>
            <person name="Christensen M.M."/>
            <person name="Li P."/>
            <person name="Marangoni P."/>
            <person name="Jernvall J."/>
            <person name="Klein O.D."/>
        </authorList>
    </citation>
    <scope>NUCLEOTIDE SEQUENCE [LARGE SCALE GENOMIC DNA]</scope>
    <source>
        <strain evidence="15">V071</strain>
    </source>
</reference>
<proteinExistence type="inferred from homology"/>
<evidence type="ECO:0000256" key="7">
    <source>
        <dbReference type="ARBA" id="ARBA00023015"/>
    </source>
</evidence>
<dbReference type="FunFam" id="3.30.160.60:FF:001498">
    <property type="entry name" value="Zinc finger protein 404"/>
    <property type="match status" value="2"/>
</dbReference>
<dbReference type="InterPro" id="IPR013087">
    <property type="entry name" value="Znf_C2H2_type"/>
</dbReference>
<keyword evidence="8" id="KW-0238">DNA-binding</keyword>
<dbReference type="GO" id="GO:0001228">
    <property type="term" value="F:DNA-binding transcription activator activity, RNA polymerase II-specific"/>
    <property type="evidence" value="ECO:0007669"/>
    <property type="project" value="TreeGrafter"/>
</dbReference>
<gene>
    <name evidence="15" type="ORF">U0070_008177</name>
</gene>
<dbReference type="Pfam" id="PF00096">
    <property type="entry name" value="zf-C2H2"/>
    <property type="match status" value="15"/>
</dbReference>
<dbReference type="InterPro" id="IPR036236">
    <property type="entry name" value="Znf_C2H2_sf"/>
</dbReference>
<evidence type="ECO:0000313" key="16">
    <source>
        <dbReference type="Proteomes" id="UP001488838"/>
    </source>
</evidence>
<feature type="domain" description="C2H2-type" evidence="13">
    <location>
        <begin position="454"/>
        <end position="481"/>
    </location>
</feature>
<dbReference type="PANTHER" id="PTHR24393:SF166">
    <property type="entry name" value="ZINC FINGER PROTEIN 771"/>
    <property type="match status" value="1"/>
</dbReference>
<dbReference type="EMBL" id="JBBHLL010000396">
    <property type="protein sequence ID" value="KAK7803996.1"/>
    <property type="molecule type" value="Genomic_DNA"/>
</dbReference>
<feature type="domain" description="KRAB" evidence="14">
    <location>
        <begin position="546"/>
        <end position="618"/>
    </location>
</feature>
<dbReference type="PROSITE" id="PS50805">
    <property type="entry name" value="KRAB"/>
    <property type="match status" value="2"/>
</dbReference>
<evidence type="ECO:0000256" key="8">
    <source>
        <dbReference type="ARBA" id="ARBA00023125"/>
    </source>
</evidence>
<evidence type="ECO:0000256" key="4">
    <source>
        <dbReference type="ARBA" id="ARBA00022737"/>
    </source>
</evidence>
<feature type="domain" description="C2H2-type" evidence="13">
    <location>
        <begin position="783"/>
        <end position="810"/>
    </location>
</feature>
<comment type="subcellular location">
    <subcellularLocation>
        <location evidence="1">Nucleus</location>
    </subcellularLocation>
</comment>
<keyword evidence="16" id="KW-1185">Reference proteome</keyword>
<feature type="domain" description="C2H2-type" evidence="13">
    <location>
        <begin position="923"/>
        <end position="950"/>
    </location>
</feature>
<evidence type="ECO:0000256" key="10">
    <source>
        <dbReference type="ARBA" id="ARBA00023242"/>
    </source>
</evidence>
<accession>A0AAW0HNF2</accession>
<feature type="domain" description="C2H2-type" evidence="13">
    <location>
        <begin position="342"/>
        <end position="369"/>
    </location>
</feature>
<organism evidence="15 16">
    <name type="scientific">Myodes glareolus</name>
    <name type="common">Bank vole</name>
    <name type="synonym">Clethrionomys glareolus</name>
    <dbReference type="NCBI Taxonomy" id="447135"/>
    <lineage>
        <taxon>Eukaryota</taxon>
        <taxon>Metazoa</taxon>
        <taxon>Chordata</taxon>
        <taxon>Craniata</taxon>
        <taxon>Vertebrata</taxon>
        <taxon>Euteleostomi</taxon>
        <taxon>Mammalia</taxon>
        <taxon>Eutheria</taxon>
        <taxon>Euarchontoglires</taxon>
        <taxon>Glires</taxon>
        <taxon>Rodentia</taxon>
        <taxon>Myomorpha</taxon>
        <taxon>Muroidea</taxon>
        <taxon>Cricetidae</taxon>
        <taxon>Arvicolinae</taxon>
        <taxon>Myodes</taxon>
    </lineage>
</organism>
<evidence type="ECO:0000256" key="2">
    <source>
        <dbReference type="ARBA" id="ARBA00006991"/>
    </source>
</evidence>
<sequence length="1020" mass="116192">MVMTNPSDPAHDFVTFEDVAIFFSKEEWRLLDEAQRQLYLRVMLENFALVTSLDCWQGIENGKLSLGRVSVKGSSLVRTPKASPANQESHPYDMYLPVLNGILNLVNQLRQKSHLISMCSNLLQDQNHPNSENTLKRYSQILGSLVKNYRIHVSQKPFPSADIEKNFPDALDIIPPQTIPICEQANLINECREGFQTRIGCPKRGEHREASSREHTQDHHPRASAGKRLSESIKYGKVHRHKNSFTHPSRVHGREKSYKCNECGKSFRQTSHLNNHLRIHTGEKPYECGECGKSFTQRDTLIKHYRVHTGEKPYVCDECGKSFRQISNLTEHRRIHTGERPYECDECGKSFGCKSTLVRHRRTHATEKRYACDECGKFFTHSRNLLEHRKIHTEARPSGCDENGKSFIQRDTPNKNHKTHIAEKPHVCGDCGKAFIYKSRLVRHQRSHTGEKPFECKECGKFFQESNGLMQHQKLHTGLKPFKCGQCGKSFVQKCHLFQHHVIHTGERPYECGKCGKSFPQQSSFLLHRKVSITAELDMALMQGCVSFEDVAICFSHEEWRLLDKTQRLLYLSVTLQNFALINSLGCGHRTEAEEQRVSTRASQAWRSETTPSALKAHLCEKCVPILKDILHLPDLPGQKHNVEVSSKCDQHQKHISTENPLKKNADKASYLKRCLFHMSAKSFPSWDVEKDLPDILSLLKSQVFPNSKKPGESTEGGKETHSHKSHRSGDCGKPSSQKQAVVHQPKASNGKKLYECNKCGKTFRGKYSLDQHQRVHTGERPWECSDCGKLFSQTSHLNDHRRIHTGERPYECSECGKLFRQNSSLVDHQKIHTGARPYECSQCGKSFSQKATLVKHQRVHTGERPYKCSECGNSFSQSAILNQHRRIHTGAKPYECNECGKSFSQKATLIKHQRVHTGERPYKCSECGKSFSQSSILIQHRRIHTGARPYECGQCGKSFSQKSGLMQHQPHSSPKMSQCIRNLMKVANVDKPSSQGLTSFSSSKFILEKSLRLAGNALF</sequence>
<keyword evidence="10" id="KW-0539">Nucleus</keyword>
<evidence type="ECO:0000256" key="6">
    <source>
        <dbReference type="ARBA" id="ARBA00022833"/>
    </source>
</evidence>
<dbReference type="Pfam" id="PF13894">
    <property type="entry name" value="zf-C2H2_4"/>
    <property type="match status" value="1"/>
</dbReference>
<evidence type="ECO:0000256" key="5">
    <source>
        <dbReference type="ARBA" id="ARBA00022771"/>
    </source>
</evidence>
<evidence type="ECO:0000259" key="13">
    <source>
        <dbReference type="PROSITE" id="PS50157"/>
    </source>
</evidence>
<evidence type="ECO:0000256" key="3">
    <source>
        <dbReference type="ARBA" id="ARBA00022723"/>
    </source>
</evidence>
<dbReference type="PROSITE" id="PS50157">
    <property type="entry name" value="ZINC_FINGER_C2H2_2"/>
    <property type="match status" value="17"/>
</dbReference>
<dbReference type="FunFam" id="3.30.160.60:FF:000295">
    <property type="entry name" value="zinc finger protein 19"/>
    <property type="match status" value="1"/>
</dbReference>
<name>A0AAW0HNF2_MYOGA</name>
<evidence type="ECO:0000259" key="14">
    <source>
        <dbReference type="PROSITE" id="PS50805"/>
    </source>
</evidence>
<dbReference type="GO" id="GO:0000978">
    <property type="term" value="F:RNA polymerase II cis-regulatory region sequence-specific DNA binding"/>
    <property type="evidence" value="ECO:0007669"/>
    <property type="project" value="TreeGrafter"/>
</dbReference>
<comment type="similarity">
    <text evidence="2">Belongs to the krueppel C2H2-type zinc-finger protein family.</text>
</comment>
<feature type="domain" description="KRAB" evidence="14">
    <location>
        <begin position="14"/>
        <end position="104"/>
    </location>
</feature>
<feature type="compositionally biased region" description="Basic and acidic residues" evidence="12">
    <location>
        <begin position="203"/>
        <end position="221"/>
    </location>
</feature>
<feature type="region of interest" description="Disordered" evidence="12">
    <location>
        <begin position="705"/>
        <end position="749"/>
    </location>
</feature>
<feature type="domain" description="C2H2-type" evidence="13">
    <location>
        <begin position="314"/>
        <end position="341"/>
    </location>
</feature>
<dbReference type="Gene3D" id="6.10.140.140">
    <property type="match status" value="2"/>
</dbReference>
<dbReference type="GO" id="GO:0005634">
    <property type="term" value="C:nucleus"/>
    <property type="evidence" value="ECO:0007669"/>
    <property type="project" value="UniProtKB-SubCell"/>
</dbReference>
<keyword evidence="4" id="KW-0677">Repeat</keyword>
<evidence type="ECO:0000256" key="12">
    <source>
        <dbReference type="SAM" id="MobiDB-lite"/>
    </source>
</evidence>
<dbReference type="PROSITE" id="PS00028">
    <property type="entry name" value="ZINC_FINGER_C2H2_1"/>
    <property type="match status" value="15"/>
</dbReference>
<dbReference type="PANTHER" id="PTHR24393">
    <property type="entry name" value="ZINC FINGER PROTEIN"/>
    <property type="match status" value="1"/>
</dbReference>
<dbReference type="SUPFAM" id="SSF57667">
    <property type="entry name" value="beta-beta-alpha zinc fingers"/>
    <property type="match status" value="11"/>
</dbReference>
<dbReference type="SUPFAM" id="SSF109640">
    <property type="entry name" value="KRAB domain (Kruppel-associated box)"/>
    <property type="match status" value="2"/>
</dbReference>
<keyword evidence="5 11" id="KW-0863">Zinc-finger</keyword>
<dbReference type="FunFam" id="3.30.160.60:FF:000417">
    <property type="entry name" value="Zinc finger protein"/>
    <property type="match status" value="1"/>
</dbReference>
<keyword evidence="6" id="KW-0862">Zinc</keyword>
<feature type="domain" description="C2H2-type" evidence="13">
    <location>
        <begin position="811"/>
        <end position="838"/>
    </location>
</feature>
<dbReference type="Gene3D" id="3.30.160.60">
    <property type="entry name" value="Classic Zinc Finger"/>
    <property type="match status" value="17"/>
</dbReference>
<dbReference type="AlphaFoldDB" id="A0AAW0HNF2"/>
<dbReference type="FunFam" id="3.30.160.60:FF:002343">
    <property type="entry name" value="Zinc finger protein 33A"/>
    <property type="match status" value="2"/>
</dbReference>
<feature type="domain" description="C2H2-type" evidence="13">
    <location>
        <begin position="951"/>
        <end position="977"/>
    </location>
</feature>
<feature type="domain" description="C2H2-type" evidence="13">
    <location>
        <begin position="286"/>
        <end position="313"/>
    </location>
</feature>
<dbReference type="FunFam" id="3.30.160.60:FF:001270">
    <property type="entry name" value="zinc finger protein 583 isoform X1"/>
    <property type="match status" value="1"/>
</dbReference>
<feature type="domain" description="C2H2-type" evidence="13">
    <location>
        <begin position="755"/>
        <end position="782"/>
    </location>
</feature>
<keyword evidence="9" id="KW-0804">Transcription</keyword>
<evidence type="ECO:0000256" key="9">
    <source>
        <dbReference type="ARBA" id="ARBA00023163"/>
    </source>
</evidence>
<feature type="domain" description="C2H2-type" evidence="13">
    <location>
        <begin position="839"/>
        <end position="866"/>
    </location>
</feature>